<proteinExistence type="predicted"/>
<dbReference type="RefSeq" id="WP_345929939.1">
    <property type="nucleotide sequence ID" value="NZ_JBDIVF010000013.1"/>
</dbReference>
<evidence type="ECO:0000313" key="3">
    <source>
        <dbReference type="Proteomes" id="UP001548590"/>
    </source>
</evidence>
<dbReference type="Proteomes" id="UP001548590">
    <property type="component" value="Unassembled WGS sequence"/>
</dbReference>
<reference evidence="2 3" key="1">
    <citation type="submission" date="2024-07" db="EMBL/GenBank/DDBJ databases">
        <title>Uliginosibacterium paludis KCTC:42655.</title>
        <authorList>
            <person name="Kim M.K."/>
        </authorList>
    </citation>
    <scope>NUCLEOTIDE SEQUENCE [LARGE SCALE GENOMIC DNA]</scope>
    <source>
        <strain evidence="2 3">KCTC 42655</strain>
    </source>
</reference>
<evidence type="ECO:0000313" key="2">
    <source>
        <dbReference type="EMBL" id="MET1491808.1"/>
    </source>
</evidence>
<comment type="caution">
    <text evidence="2">The sequence shown here is derived from an EMBL/GenBank/DDBJ whole genome shotgun (WGS) entry which is preliminary data.</text>
</comment>
<feature type="domain" description="ChrR-like cupin" evidence="1">
    <location>
        <begin position="11"/>
        <end position="67"/>
    </location>
</feature>
<dbReference type="InterPro" id="IPR011051">
    <property type="entry name" value="RmlC_Cupin_sf"/>
</dbReference>
<name>A0ABV2CV76_9RHOO</name>
<accession>A0ABV2CV76</accession>
<dbReference type="SUPFAM" id="SSF51182">
    <property type="entry name" value="RmlC-like cupins"/>
    <property type="match status" value="1"/>
</dbReference>
<gene>
    <name evidence="2" type="ORF">ABVT11_18360</name>
</gene>
<dbReference type="InterPro" id="IPR025979">
    <property type="entry name" value="ChrR-like_cupin_dom"/>
</dbReference>
<dbReference type="EMBL" id="JBEWLZ010000016">
    <property type="protein sequence ID" value="MET1491808.1"/>
    <property type="molecule type" value="Genomic_DNA"/>
</dbReference>
<dbReference type="InterPro" id="IPR014710">
    <property type="entry name" value="RmlC-like_jellyroll"/>
</dbReference>
<organism evidence="2 3">
    <name type="scientific">Uliginosibacterium paludis</name>
    <dbReference type="NCBI Taxonomy" id="1615952"/>
    <lineage>
        <taxon>Bacteria</taxon>
        <taxon>Pseudomonadati</taxon>
        <taxon>Pseudomonadota</taxon>
        <taxon>Betaproteobacteria</taxon>
        <taxon>Rhodocyclales</taxon>
        <taxon>Zoogloeaceae</taxon>
        <taxon>Uliginosibacterium</taxon>
    </lineage>
</organism>
<dbReference type="Pfam" id="PF12973">
    <property type="entry name" value="Cupin_7"/>
    <property type="match status" value="1"/>
</dbReference>
<protein>
    <recommendedName>
        <fullName evidence="1">ChrR-like cupin domain-containing protein</fullName>
    </recommendedName>
</protein>
<sequence>MKPLPLSRLADEIDFRPTPWTGVRMAVLVETRPVGRWSLVDMAAGASLPPHQHEGEEWILLLTGRLMLGAEMLLPQQSRRIAAGCLHAPAAPERALYLVCQQQPGGQAVDCGPRASPPSCGFQPIFP</sequence>
<keyword evidence="3" id="KW-1185">Reference proteome</keyword>
<dbReference type="Gene3D" id="2.60.120.10">
    <property type="entry name" value="Jelly Rolls"/>
    <property type="match status" value="1"/>
</dbReference>
<evidence type="ECO:0000259" key="1">
    <source>
        <dbReference type="Pfam" id="PF12973"/>
    </source>
</evidence>